<sequence>MSWCLERRFDFVVLRAKQTSLFYFLWTVGSGSSKQYNHSLNGFGFGGPKTFGVWDAPQNLWWIFDRDKEPNNVSDKDSAAAVWPSPSSLPPLLLRSFGRHGGVRRYGGPGTAAASVVMVLDSGEVAMDRVEGEHIGSCRDPLEPDVRADPLKPTSPSATTRTPSKKSNAAKKEKVSHNGLPAQTHHSPVEKRASLKVGATPRPPLRRPLSLEMTPRSLRGSQEQMADRRPPWRSGSAAPSPPARSLTSPSLGAGGWMRRSESTCSVNYSLGLRASKGQMRPATSLPHIAKGTGATSQPAPVRSCLLVALRPLNLEQEKQAFFQSDFKYEPQFEYTQPEPRSVLEKYREGSGLFLEQAVGIMECVLRKFGSYENFEVVTGGNVLSKSQIWAAVRKYLQKEGCVGEVVVRLSDELLSQAVMVVESCRPTLTINLAGARQHWLEGMLRHEIGTHYLRGVNNSLQPWASADGRKQFGLKPANPTEEGLASLHSVLLRKQPYLWRAALLYYTVYHAASMSFSQLFSHIARFVQNPDVRWEYCLRAKRGQTDTSQPGCFSKDQVYLDGILQLLRHRRSIDFKILTSLGKVSYKDVARLRPLATHSRTRIPHFMRDPERYLQHLDHIVAVNELDDSTLRRLLPWPPEPERTEAEDAGTPSTPCVT</sequence>
<evidence type="ECO:0008006" key="8">
    <source>
        <dbReference type="Google" id="ProtNLM"/>
    </source>
</evidence>
<comment type="cofactor">
    <cofactor evidence="1">
        <name>Zn(2+)</name>
        <dbReference type="ChEBI" id="CHEBI:29105"/>
    </cofactor>
</comment>
<proteinExistence type="predicted"/>
<dbReference type="InterPro" id="IPR012548">
    <property type="entry name" value="MATCAP"/>
</dbReference>
<dbReference type="SMART" id="SM01154">
    <property type="entry name" value="DUF1704"/>
    <property type="match status" value="1"/>
</dbReference>
<feature type="compositionally biased region" description="Low complexity" evidence="5">
    <location>
        <begin position="232"/>
        <end position="250"/>
    </location>
</feature>
<dbReference type="Proteomes" id="UP000693946">
    <property type="component" value="Linkage Group LG7"/>
</dbReference>
<dbReference type="Pfam" id="PF08014">
    <property type="entry name" value="MATCAP"/>
    <property type="match status" value="1"/>
</dbReference>
<dbReference type="GO" id="GO:0006508">
    <property type="term" value="P:proteolysis"/>
    <property type="evidence" value="ECO:0007669"/>
    <property type="project" value="UniProtKB-KW"/>
</dbReference>
<evidence type="ECO:0000313" key="6">
    <source>
        <dbReference type="EMBL" id="KAG7482784.1"/>
    </source>
</evidence>
<feature type="region of interest" description="Disordered" evidence="5">
    <location>
        <begin position="134"/>
        <end position="258"/>
    </location>
</feature>
<gene>
    <name evidence="6" type="ORF">JOB18_030186</name>
</gene>
<name>A0AAV6Q7B9_SOLSE</name>
<comment type="caution">
    <text evidence="6">The sequence shown here is derived from an EMBL/GenBank/DDBJ whole genome shotgun (WGS) entry which is preliminary data.</text>
</comment>
<organism evidence="6 7">
    <name type="scientific">Solea senegalensis</name>
    <name type="common">Senegalese sole</name>
    <dbReference type="NCBI Taxonomy" id="28829"/>
    <lineage>
        <taxon>Eukaryota</taxon>
        <taxon>Metazoa</taxon>
        <taxon>Chordata</taxon>
        <taxon>Craniata</taxon>
        <taxon>Vertebrata</taxon>
        <taxon>Euteleostomi</taxon>
        <taxon>Actinopterygii</taxon>
        <taxon>Neopterygii</taxon>
        <taxon>Teleostei</taxon>
        <taxon>Neoteleostei</taxon>
        <taxon>Acanthomorphata</taxon>
        <taxon>Carangaria</taxon>
        <taxon>Pleuronectiformes</taxon>
        <taxon>Pleuronectoidei</taxon>
        <taxon>Soleidae</taxon>
        <taxon>Solea</taxon>
    </lineage>
</organism>
<protein>
    <recommendedName>
        <fullName evidence="8">KIAA0895 like</fullName>
    </recommendedName>
</protein>
<dbReference type="PANTHER" id="PTHR31817">
    <property type="match status" value="1"/>
</dbReference>
<feature type="compositionally biased region" description="Basic and acidic residues" evidence="5">
    <location>
        <begin position="134"/>
        <end position="150"/>
    </location>
</feature>
<accession>A0AAV6Q7B9</accession>
<dbReference type="AlphaFoldDB" id="A0AAV6Q7B9"/>
<dbReference type="PANTHER" id="PTHR31817:SF1">
    <property type="entry name" value="MICROTUBULE-ASSOCIATED TYROSINE CARBOXYPEPTIDASE 1"/>
    <property type="match status" value="1"/>
</dbReference>
<evidence type="ECO:0000313" key="7">
    <source>
        <dbReference type="Proteomes" id="UP000693946"/>
    </source>
</evidence>
<keyword evidence="3" id="KW-0378">Hydrolase</keyword>
<keyword evidence="7" id="KW-1185">Reference proteome</keyword>
<dbReference type="GO" id="GO:0008237">
    <property type="term" value="F:metallopeptidase activity"/>
    <property type="evidence" value="ECO:0007669"/>
    <property type="project" value="UniProtKB-KW"/>
</dbReference>
<dbReference type="EMBL" id="JAGKHQ010000019">
    <property type="protein sequence ID" value="KAG7482784.1"/>
    <property type="molecule type" value="Genomic_DNA"/>
</dbReference>
<feature type="region of interest" description="Disordered" evidence="5">
    <location>
        <begin position="635"/>
        <end position="658"/>
    </location>
</feature>
<keyword evidence="4" id="KW-0482">Metalloprotease</keyword>
<keyword evidence="2" id="KW-0645">Protease</keyword>
<evidence type="ECO:0000256" key="2">
    <source>
        <dbReference type="ARBA" id="ARBA00022670"/>
    </source>
</evidence>
<evidence type="ECO:0000256" key="4">
    <source>
        <dbReference type="ARBA" id="ARBA00023049"/>
    </source>
</evidence>
<feature type="compositionally biased region" description="Low complexity" evidence="5">
    <location>
        <begin position="152"/>
        <end position="167"/>
    </location>
</feature>
<reference evidence="6 7" key="1">
    <citation type="journal article" date="2021" name="Sci. Rep.">
        <title>Chromosome anchoring in Senegalese sole (Solea senegalensis) reveals sex-associated markers and genome rearrangements in flatfish.</title>
        <authorList>
            <person name="Guerrero-Cozar I."/>
            <person name="Gomez-Garrido J."/>
            <person name="Berbel C."/>
            <person name="Martinez-Blanch J.F."/>
            <person name="Alioto T."/>
            <person name="Claros M.G."/>
            <person name="Gagnaire P.A."/>
            <person name="Manchado M."/>
        </authorList>
    </citation>
    <scope>NUCLEOTIDE SEQUENCE [LARGE SCALE GENOMIC DNA]</scope>
    <source>
        <strain evidence="6">Sse05_10M</strain>
    </source>
</reference>
<evidence type="ECO:0000256" key="5">
    <source>
        <dbReference type="SAM" id="MobiDB-lite"/>
    </source>
</evidence>
<evidence type="ECO:0000256" key="1">
    <source>
        <dbReference type="ARBA" id="ARBA00001947"/>
    </source>
</evidence>
<evidence type="ECO:0000256" key="3">
    <source>
        <dbReference type="ARBA" id="ARBA00022801"/>
    </source>
</evidence>